<gene>
    <name evidence="3" type="ORF">PPRIM_AZ9-3.1.T0130066</name>
</gene>
<dbReference type="AlphaFoldDB" id="A0A8S1K1S7"/>
<dbReference type="Pfam" id="PF00406">
    <property type="entry name" value="ADK"/>
    <property type="match status" value="1"/>
</dbReference>
<keyword evidence="1" id="KW-0547">Nucleotide-binding</keyword>
<dbReference type="InterPro" id="IPR000850">
    <property type="entry name" value="Adenylat/UMP-CMP_kin"/>
</dbReference>
<evidence type="ECO:0008006" key="5">
    <source>
        <dbReference type="Google" id="ProtNLM"/>
    </source>
</evidence>
<evidence type="ECO:0000313" key="4">
    <source>
        <dbReference type="Proteomes" id="UP000688137"/>
    </source>
</evidence>
<organism evidence="3 4">
    <name type="scientific">Paramecium primaurelia</name>
    <dbReference type="NCBI Taxonomy" id="5886"/>
    <lineage>
        <taxon>Eukaryota</taxon>
        <taxon>Sar</taxon>
        <taxon>Alveolata</taxon>
        <taxon>Ciliophora</taxon>
        <taxon>Intramacronucleata</taxon>
        <taxon>Oligohymenophorea</taxon>
        <taxon>Peniculida</taxon>
        <taxon>Parameciidae</taxon>
        <taxon>Paramecium</taxon>
    </lineage>
</organism>
<accession>A0A8S1K1S7</accession>
<dbReference type="EMBL" id="CAJJDM010000010">
    <property type="protein sequence ID" value="CAD8048757.1"/>
    <property type="molecule type" value="Genomic_DNA"/>
</dbReference>
<dbReference type="Proteomes" id="UP000688137">
    <property type="component" value="Unassembled WGS sequence"/>
</dbReference>
<protein>
    <recommendedName>
        <fullName evidence="5">Adenylate kinase</fullName>
    </recommendedName>
</protein>
<dbReference type="OMA" id="VKYGIVI"/>
<comment type="caution">
    <text evidence="3">The sequence shown here is derived from an EMBL/GenBank/DDBJ whole genome shotgun (WGS) entry which is preliminary data.</text>
</comment>
<sequence>MQKANIIFFYGPPATAKSYVAQQVAKQTGYVYFNLDEFYVKVKAQTEIEKLNKLMQVFQAEPKNYVVDGFLDKKAQAVVFFEHYQKPRYVVYFQSSKDEVEQNIRMLSTEEQKKCRFQRFSNFLQNRDELLAYLKKFQFFVTVDAVQKGLSNNFQQSSDLIIQSIMNILKPKVLVALTYNNEELAEVYLNKVETELGFKHLHLETLCEEELAKGTPQGKQMGAFLNSGQVVPPQMQIELLRKYLYNDPQQNKFILTSFPEKYQEFRTFEDKLFPITGLINFLKEGKTVSFSAKINPVLHYSAEGKNLIIQNEDLGPFQSYLTKRVKFGIVIGPVMSGKTTFAKYISQKFGFNLIEWGETAIAQLKEKLSTVPGEQIEELTLPMIIKYYKDLFSNVTNEKYVFDGFPPGCEKPEQILQFLNLGQASWVLNIGIDQTNQWIRYKIKSEMDAAAEMTDDDKEKMITNAKAHEEILKQVQVYVQQQPDCKLFKQDTNYSLEQNFKSIDQIFGKRVYLASILANLDSDIYEALKLIYINIAAKYKMAFVDVEQLIAKNFEKLSNDYEMRWTKQNCKNPSNFTPETIMKLVKQYIDDLPIQSRDVLLWGYISADQQGDKQQQEQIFPRATDELMMVEKSLGQIKVLYAITEQPLNSEINDPEWVLEKPEVPPPKQEGDGGDEEPKDGGNADGEENVPKFNIYNYQWTKSEVPKNMAQIFMKVKQPNPVQLEVSDYSFKLIYDNFDELFQSIQENNNHTYFAQIQLQQPIMD</sequence>
<dbReference type="GO" id="GO:0006139">
    <property type="term" value="P:nucleobase-containing compound metabolic process"/>
    <property type="evidence" value="ECO:0007669"/>
    <property type="project" value="InterPro"/>
</dbReference>
<name>A0A8S1K1S7_PARPR</name>
<evidence type="ECO:0000256" key="2">
    <source>
        <dbReference type="SAM" id="MobiDB-lite"/>
    </source>
</evidence>
<reference evidence="3" key="1">
    <citation type="submission" date="2021-01" db="EMBL/GenBank/DDBJ databases">
        <authorList>
            <consortium name="Genoscope - CEA"/>
            <person name="William W."/>
        </authorList>
    </citation>
    <scope>NUCLEOTIDE SEQUENCE</scope>
</reference>
<dbReference type="GO" id="GO:0019205">
    <property type="term" value="F:nucleobase-containing compound kinase activity"/>
    <property type="evidence" value="ECO:0007669"/>
    <property type="project" value="InterPro"/>
</dbReference>
<dbReference type="GO" id="GO:0005524">
    <property type="term" value="F:ATP binding"/>
    <property type="evidence" value="ECO:0007669"/>
    <property type="project" value="InterPro"/>
</dbReference>
<proteinExistence type="predicted"/>
<keyword evidence="4" id="KW-1185">Reference proteome</keyword>
<feature type="region of interest" description="Disordered" evidence="2">
    <location>
        <begin position="653"/>
        <end position="690"/>
    </location>
</feature>
<evidence type="ECO:0000256" key="1">
    <source>
        <dbReference type="ARBA" id="ARBA00022741"/>
    </source>
</evidence>
<evidence type="ECO:0000313" key="3">
    <source>
        <dbReference type="EMBL" id="CAD8048757.1"/>
    </source>
</evidence>
<dbReference type="PANTHER" id="PTHR23359">
    <property type="entry name" value="NUCLEOTIDE KINASE"/>
    <property type="match status" value="1"/>
</dbReference>